<dbReference type="InterPro" id="IPR008007">
    <property type="entry name" value="Peptidase_M42"/>
</dbReference>
<dbReference type="Gene3D" id="3.40.630.10">
    <property type="entry name" value="Zn peptidases"/>
    <property type="match status" value="1"/>
</dbReference>
<sequence length="224" mass="25174">MDERLQMYKELTELPGAPGHEKTIRKAMERYIRDYADELSTDNLGGLIARIGNRGPKIMVAAHLDEVAFIITSITQEGFLKFLPLGGWWNQVMLAQRVTIHTKKEVIDGVIGSIPPHVLSNEERRKPVELKDMFIDIGATSREEVIEFGVSPGDIVIPVCPFTVMKNPKVMMAKAWDNRVGIAIIIELFKRLRQVDIPNRVFGVGTIQEELGMRGAKTAAYTIF</sequence>
<proteinExistence type="inferred from homology"/>
<evidence type="ECO:0000256" key="4">
    <source>
        <dbReference type="ARBA" id="ARBA00022723"/>
    </source>
</evidence>
<dbReference type="Proteomes" id="UP000826616">
    <property type="component" value="Chromosome"/>
</dbReference>
<dbReference type="EMBL" id="FNDE01000003">
    <property type="protein sequence ID" value="SDG79328.1"/>
    <property type="molecule type" value="Genomic_DNA"/>
</dbReference>
<evidence type="ECO:0000313" key="7">
    <source>
        <dbReference type="EMBL" id="SDG79328.1"/>
    </source>
</evidence>
<evidence type="ECO:0000313" key="6">
    <source>
        <dbReference type="EMBL" id="QYY44239.1"/>
    </source>
</evidence>
<dbReference type="GeneID" id="97141449"/>
<keyword evidence="2 7" id="KW-0031">Aminopeptidase</keyword>
<dbReference type="GO" id="GO:0006508">
    <property type="term" value="P:proteolysis"/>
    <property type="evidence" value="ECO:0007669"/>
    <property type="project" value="UniProtKB-KW"/>
</dbReference>
<dbReference type="Proteomes" id="UP000198956">
    <property type="component" value="Unassembled WGS sequence"/>
</dbReference>
<evidence type="ECO:0000256" key="3">
    <source>
        <dbReference type="ARBA" id="ARBA00022670"/>
    </source>
</evidence>
<reference evidence="7 8" key="1">
    <citation type="submission" date="2016-10" db="EMBL/GenBank/DDBJ databases">
        <authorList>
            <person name="de Groot N.N."/>
        </authorList>
    </citation>
    <scope>NUCLEOTIDE SEQUENCE [LARGE SCALE GENOMIC DNA]</scope>
    <source>
        <strain evidence="7 8">L 420-91</strain>
    </source>
</reference>
<evidence type="ECO:0000256" key="5">
    <source>
        <dbReference type="ARBA" id="ARBA00022801"/>
    </source>
</evidence>
<evidence type="ECO:0000313" key="8">
    <source>
        <dbReference type="Proteomes" id="UP000198956"/>
    </source>
</evidence>
<dbReference type="Gene3D" id="2.40.30.40">
    <property type="entry name" value="Peptidase M42, domain 2"/>
    <property type="match status" value="1"/>
</dbReference>
<dbReference type="RefSeq" id="WP_057898936.1">
    <property type="nucleotide sequence ID" value="NZ_CP080764.1"/>
</dbReference>
<dbReference type="Pfam" id="PF05343">
    <property type="entry name" value="Peptidase_M42"/>
    <property type="match status" value="1"/>
</dbReference>
<dbReference type="OrthoDB" id="9772053at2"/>
<organism evidence="7 8">
    <name type="scientific">Aneurinibacillus thermoaerophilus</name>
    <dbReference type="NCBI Taxonomy" id="143495"/>
    <lineage>
        <taxon>Bacteria</taxon>
        <taxon>Bacillati</taxon>
        <taxon>Bacillota</taxon>
        <taxon>Bacilli</taxon>
        <taxon>Bacillales</taxon>
        <taxon>Paenibacillaceae</taxon>
        <taxon>Aneurinibacillus group</taxon>
        <taxon>Aneurinibacillus</taxon>
    </lineage>
</organism>
<gene>
    <name evidence="6" type="ORF">K3F53_08715</name>
    <name evidence="7" type="ORF">SAMN04489735_10038</name>
</gene>
<accession>A0A1G7X526</accession>
<keyword evidence="4" id="KW-0479">Metal-binding</keyword>
<dbReference type="PANTHER" id="PTHR32481:SF0">
    <property type="entry name" value="AMINOPEPTIDASE YPDE-RELATED"/>
    <property type="match status" value="1"/>
</dbReference>
<dbReference type="SUPFAM" id="SSF53187">
    <property type="entry name" value="Zn-dependent exopeptidases"/>
    <property type="match status" value="1"/>
</dbReference>
<dbReference type="GO" id="GO:0004177">
    <property type="term" value="F:aminopeptidase activity"/>
    <property type="evidence" value="ECO:0007669"/>
    <property type="project" value="UniProtKB-KW"/>
</dbReference>
<evidence type="ECO:0000256" key="2">
    <source>
        <dbReference type="ARBA" id="ARBA00022438"/>
    </source>
</evidence>
<reference evidence="6 9" key="2">
    <citation type="submission" date="2021-08" db="EMBL/GenBank/DDBJ databases">
        <title>Complete genome sequence of the strain Aneurinibacillus thermoaerophilus CCM 8960.</title>
        <authorList>
            <person name="Musilova J."/>
            <person name="Kourilova X."/>
            <person name="Pernicova I."/>
            <person name="Bezdicek M."/>
            <person name="Lengerova M."/>
            <person name="Obruca S."/>
            <person name="Sedlar K."/>
        </authorList>
    </citation>
    <scope>NUCLEOTIDE SEQUENCE [LARGE SCALE GENOMIC DNA]</scope>
    <source>
        <strain evidence="6 9">CCM 8960</strain>
    </source>
</reference>
<dbReference type="GO" id="GO:0046872">
    <property type="term" value="F:metal ion binding"/>
    <property type="evidence" value="ECO:0007669"/>
    <property type="project" value="UniProtKB-KW"/>
</dbReference>
<keyword evidence="3" id="KW-0645">Protease</keyword>
<evidence type="ECO:0000313" key="9">
    <source>
        <dbReference type="Proteomes" id="UP000826616"/>
    </source>
</evidence>
<name>A0A1G7X526_ANETH</name>
<comment type="similarity">
    <text evidence="1">Belongs to the peptidase M42 family.</text>
</comment>
<keyword evidence="5" id="KW-0378">Hydrolase</keyword>
<dbReference type="EMBL" id="CP080764">
    <property type="protein sequence ID" value="QYY44239.1"/>
    <property type="molecule type" value="Genomic_DNA"/>
</dbReference>
<dbReference type="AlphaFoldDB" id="A0A1G7X526"/>
<dbReference type="PANTHER" id="PTHR32481">
    <property type="entry name" value="AMINOPEPTIDASE"/>
    <property type="match status" value="1"/>
</dbReference>
<protein>
    <submittedName>
        <fullName evidence="6">M42 family peptidase</fullName>
    </submittedName>
    <submittedName>
        <fullName evidence="7">M42 glutamyl aminopeptidase</fullName>
    </submittedName>
</protein>
<dbReference type="InterPro" id="IPR051464">
    <property type="entry name" value="Peptidase_M42_aminopept"/>
</dbReference>
<evidence type="ECO:0000256" key="1">
    <source>
        <dbReference type="ARBA" id="ARBA00006272"/>
    </source>
</evidence>
<dbReference type="SUPFAM" id="SSF101821">
    <property type="entry name" value="Aminopeptidase/glucanase lid domain"/>
    <property type="match status" value="1"/>
</dbReference>
<keyword evidence="9" id="KW-1185">Reference proteome</keyword>
<dbReference type="InterPro" id="IPR023367">
    <property type="entry name" value="Peptidase_M42_dom2"/>
</dbReference>